<dbReference type="Proteomes" id="UP000198309">
    <property type="component" value="Unassembled WGS sequence"/>
</dbReference>
<organism evidence="2 5">
    <name type="scientific">Pseudomonas delhiensis</name>
    <dbReference type="NCBI Taxonomy" id="366289"/>
    <lineage>
        <taxon>Bacteria</taxon>
        <taxon>Pseudomonadati</taxon>
        <taxon>Pseudomonadota</taxon>
        <taxon>Gammaproteobacteria</taxon>
        <taxon>Pseudomonadales</taxon>
        <taxon>Pseudomonadaceae</taxon>
        <taxon>Pseudomonas</taxon>
    </lineage>
</organism>
<accession>A0A239K0X9</accession>
<reference evidence="2 5" key="1">
    <citation type="submission" date="2016-10" db="EMBL/GenBank/DDBJ databases">
        <authorList>
            <person name="de Groot N.N."/>
        </authorList>
    </citation>
    <scope>NUCLEOTIDE SEQUENCE [LARGE SCALE GENOMIC DNA]</scope>
    <source>
        <strain evidence="2 5">CCM 7361</strain>
    </source>
</reference>
<evidence type="ECO:0000256" key="1">
    <source>
        <dbReference type="SAM" id="Phobius"/>
    </source>
</evidence>
<keyword evidence="4" id="KW-1185">Reference proteome</keyword>
<dbReference type="AlphaFoldDB" id="A0A239K0X9"/>
<reference evidence="3 4" key="2">
    <citation type="submission" date="2017-06" db="EMBL/GenBank/DDBJ databases">
        <authorList>
            <person name="Varghese N."/>
            <person name="Submissions S."/>
        </authorList>
    </citation>
    <scope>NUCLEOTIDE SEQUENCE [LARGE SCALE GENOMIC DNA]</scope>
    <source>
        <strain evidence="3 4">RLD-1</strain>
    </source>
</reference>
<dbReference type="EMBL" id="FZPC01000014">
    <property type="protein sequence ID" value="SNT10714.1"/>
    <property type="molecule type" value="Genomic_DNA"/>
</dbReference>
<proteinExistence type="predicted"/>
<sequence>MPVRLDNIPAPTESPSPPSLWVWLALLVLFLMVGFGLTLVLSQDAAAQDSTTFWRTSLGIPLLIWGGLLVVRLMVWVLQQGQAEGFNEQRFLDLSNRLRQGRRSLQIVASSFYSAAHEGNDGGTAGQIEALLSNRSALKSQPARGREEMVYRHSQLPAALVSAAQSDEETYLLGLYRRVLSDLAKPLSSLPTTQPLALLLETECALTDEHRARVWARAWRESGITQEVVAVKGTGLAAIDHWLDTRSNDPALLLVVAMRLASGEQDGTAETAVGLLLSNRQRQGGLIPRAYLHRPEQERTTTADDLLYAAQQALTWVPLPVAAVEHVWLSGIAPTRQPDITKALLDLPCLVKPGLGLYDLGASLGHAGCAAPWIAIASATEAAGINAKPQFIVSGAEDATQMLWCTTLTGVPPSSK</sequence>
<gene>
    <name evidence="2" type="ORF">SAMN05216189_10116</name>
    <name evidence="3" type="ORF">SAMN06295949_1146</name>
</gene>
<dbReference type="RefSeq" id="WP_089392068.1">
    <property type="nucleotide sequence ID" value="NZ_FNEC01000011.1"/>
</dbReference>
<feature type="transmembrane region" description="Helical" evidence="1">
    <location>
        <begin position="20"/>
        <end position="41"/>
    </location>
</feature>
<name>A0A239K0X9_9PSED</name>
<keyword evidence="1" id="KW-1133">Transmembrane helix</keyword>
<evidence type="ECO:0000313" key="2">
    <source>
        <dbReference type="EMBL" id="SDI97458.1"/>
    </source>
</evidence>
<dbReference type="Proteomes" id="UP000199693">
    <property type="component" value="Unassembled WGS sequence"/>
</dbReference>
<keyword evidence="1" id="KW-0812">Transmembrane</keyword>
<dbReference type="EMBL" id="FNEC01000011">
    <property type="protein sequence ID" value="SDI97458.1"/>
    <property type="molecule type" value="Genomic_DNA"/>
</dbReference>
<evidence type="ECO:0000313" key="5">
    <source>
        <dbReference type="Proteomes" id="UP000199693"/>
    </source>
</evidence>
<protein>
    <submittedName>
        <fullName evidence="2">Uncharacterized protein</fullName>
    </submittedName>
</protein>
<evidence type="ECO:0000313" key="4">
    <source>
        <dbReference type="Proteomes" id="UP000198309"/>
    </source>
</evidence>
<keyword evidence="1" id="KW-0472">Membrane</keyword>
<feature type="transmembrane region" description="Helical" evidence="1">
    <location>
        <begin position="53"/>
        <end position="78"/>
    </location>
</feature>
<evidence type="ECO:0000313" key="3">
    <source>
        <dbReference type="EMBL" id="SNT10714.1"/>
    </source>
</evidence>